<dbReference type="RefSeq" id="WP_092464014.1">
    <property type="nucleotide sequence ID" value="NZ_BJEE01000011.1"/>
</dbReference>
<dbReference type="Proteomes" id="UP000199268">
    <property type="component" value="Unassembled WGS sequence"/>
</dbReference>
<dbReference type="STRING" id="1505725.GA0061074_1226"/>
<feature type="transmembrane region" description="Helical" evidence="1">
    <location>
        <begin position="7"/>
        <end position="37"/>
    </location>
</feature>
<keyword evidence="1" id="KW-0472">Membrane</keyword>
<feature type="transmembrane region" description="Helical" evidence="1">
    <location>
        <begin position="43"/>
        <end position="62"/>
    </location>
</feature>
<evidence type="ECO:0000256" key="1">
    <source>
        <dbReference type="SAM" id="Phobius"/>
    </source>
</evidence>
<gene>
    <name evidence="2" type="ORF">GA0061074_1226</name>
</gene>
<dbReference type="AlphaFoldDB" id="A0A1C4C4U3"/>
<dbReference type="EMBL" id="FMAO01000022">
    <property type="protein sequence ID" value="SCC14034.1"/>
    <property type="molecule type" value="Genomic_DNA"/>
</dbReference>
<evidence type="ECO:0000313" key="3">
    <source>
        <dbReference type="Proteomes" id="UP000199268"/>
    </source>
</evidence>
<reference evidence="3" key="1">
    <citation type="submission" date="2016-08" db="EMBL/GenBank/DDBJ databases">
        <authorList>
            <person name="Varghese N."/>
            <person name="Submissions Spin"/>
        </authorList>
    </citation>
    <scope>NUCLEOTIDE SEQUENCE [LARGE SCALE GENOMIC DNA]</scope>
    <source>
        <strain evidence="3">R-53094</strain>
    </source>
</reference>
<sequence>MIIFGIIGFIALFFIILEGLWALIPWLILAVIITSIIGFFLDHFIIAILAMLVILIIAGYFIKKKEHK</sequence>
<evidence type="ECO:0000313" key="2">
    <source>
        <dbReference type="EMBL" id="SCC14034.1"/>
    </source>
</evidence>
<accession>A0A1C4C4U3</accession>
<protein>
    <submittedName>
        <fullName evidence="2">Uncharacterized protein</fullName>
    </submittedName>
</protein>
<keyword evidence="1" id="KW-0812">Transmembrane</keyword>
<keyword evidence="1" id="KW-1133">Transmembrane helix</keyword>
<keyword evidence="3" id="KW-1185">Reference proteome</keyword>
<proteinExistence type="predicted"/>
<organism evidence="2 3">
    <name type="scientific">Weissella bombi</name>
    <dbReference type="NCBI Taxonomy" id="1505725"/>
    <lineage>
        <taxon>Bacteria</taxon>
        <taxon>Bacillati</taxon>
        <taxon>Bacillota</taxon>
        <taxon>Bacilli</taxon>
        <taxon>Lactobacillales</taxon>
        <taxon>Lactobacillaceae</taxon>
        <taxon>Weissella</taxon>
    </lineage>
</organism>
<name>A0A1C4C4U3_9LACO</name>